<name>A0A0F9M7K8_9ZZZZ</name>
<protein>
    <submittedName>
        <fullName evidence="1">Uncharacterized protein</fullName>
    </submittedName>
</protein>
<evidence type="ECO:0000313" key="1">
    <source>
        <dbReference type="EMBL" id="KKN03385.1"/>
    </source>
</evidence>
<reference evidence="1" key="1">
    <citation type="journal article" date="2015" name="Nature">
        <title>Complex archaea that bridge the gap between prokaryotes and eukaryotes.</title>
        <authorList>
            <person name="Spang A."/>
            <person name="Saw J.H."/>
            <person name="Jorgensen S.L."/>
            <person name="Zaremba-Niedzwiedzka K."/>
            <person name="Martijn J."/>
            <person name="Lind A.E."/>
            <person name="van Eijk R."/>
            <person name="Schleper C."/>
            <person name="Guy L."/>
            <person name="Ettema T.J."/>
        </authorList>
    </citation>
    <scope>NUCLEOTIDE SEQUENCE</scope>
</reference>
<gene>
    <name evidence="1" type="ORF">LCGC14_1108330</name>
</gene>
<organism evidence="1">
    <name type="scientific">marine sediment metagenome</name>
    <dbReference type="NCBI Taxonomy" id="412755"/>
    <lineage>
        <taxon>unclassified sequences</taxon>
        <taxon>metagenomes</taxon>
        <taxon>ecological metagenomes</taxon>
    </lineage>
</organism>
<accession>A0A0F9M7K8</accession>
<dbReference type="EMBL" id="LAZR01005039">
    <property type="protein sequence ID" value="KKN03385.1"/>
    <property type="molecule type" value="Genomic_DNA"/>
</dbReference>
<dbReference type="AlphaFoldDB" id="A0A0F9M7K8"/>
<comment type="caution">
    <text evidence="1">The sequence shown here is derived from an EMBL/GenBank/DDBJ whole genome shotgun (WGS) entry which is preliminary data.</text>
</comment>
<proteinExistence type="predicted"/>
<sequence>MSYTWNKEEYTFIADANRYGLISIKMTGKGLKELRTVSLDDFMNEDIRQLHAEEMIYDAENYIDEIEEEEFEKNELKIK</sequence>